<comment type="caution">
    <text evidence="3">The sequence shown here is derived from an EMBL/GenBank/DDBJ whole genome shotgun (WGS) entry which is preliminary data.</text>
</comment>
<evidence type="ECO:0000313" key="3">
    <source>
        <dbReference type="EMBL" id="KXO07657.1"/>
    </source>
</evidence>
<accession>A0A137S5E6</accession>
<feature type="chain" id="PRO_5007480229" description="Ice-binding protein C-terminal domain-containing protein" evidence="1">
    <location>
        <begin position="19"/>
        <end position="184"/>
    </location>
</feature>
<feature type="domain" description="Ice-binding protein C-terminal" evidence="2">
    <location>
        <begin position="151"/>
        <end position="169"/>
    </location>
</feature>
<protein>
    <recommendedName>
        <fullName evidence="2">Ice-binding protein C-terminal domain-containing protein</fullName>
    </recommendedName>
</protein>
<evidence type="ECO:0000256" key="1">
    <source>
        <dbReference type="SAM" id="SignalP"/>
    </source>
</evidence>
<dbReference type="AlphaFoldDB" id="A0A137S5E6"/>
<dbReference type="InterPro" id="IPR013424">
    <property type="entry name" value="Ice-binding_C"/>
</dbReference>
<keyword evidence="1" id="KW-0732">Signal</keyword>
<dbReference type="RefSeq" id="WP_061333119.1">
    <property type="nucleotide sequence ID" value="NZ_LOCO01000021.1"/>
</dbReference>
<evidence type="ECO:0000259" key="2">
    <source>
        <dbReference type="Pfam" id="PF07589"/>
    </source>
</evidence>
<gene>
    <name evidence="3" type="ORF">J122_3222</name>
</gene>
<dbReference type="Proteomes" id="UP000070282">
    <property type="component" value="Unassembled WGS sequence"/>
</dbReference>
<sequence length="184" mass="20406">MKNLLTIVLACLAPAANAALITYSYDHPIMNPYESHNATAIIEVDSVLRGLVSVQFTSDPITFSWTGLVPLMYDQPISDTDALYENGFEPFVVDNFEFFLFLDLFYLEAGKDIFDNLHLTAPFEGAHVGNRDSGDYYWLTGRLKKIAPAKVPEPSSLLLLLAGLLGIAGYRWVKSIRGVSRVPC</sequence>
<reference evidence="4" key="1">
    <citation type="submission" date="2015-12" db="EMBL/GenBank/DDBJ databases">
        <authorList>
            <person name="Lima A."/>
            <person name="Farahani Zayas N."/>
            <person name="Castro Da Silva M.A."/>
            <person name="Cabral A."/>
            <person name="Pessatti M.L."/>
        </authorList>
    </citation>
    <scope>NUCLEOTIDE SEQUENCE [LARGE SCALE GENOMIC DNA]</scope>
    <source>
        <strain evidence="4">LAMA 842</strain>
    </source>
</reference>
<dbReference type="EMBL" id="LOCO01000021">
    <property type="protein sequence ID" value="KXO07657.1"/>
    <property type="molecule type" value="Genomic_DNA"/>
</dbReference>
<name>A0A137S5E6_9GAMM</name>
<feature type="signal peptide" evidence="1">
    <location>
        <begin position="1"/>
        <end position="18"/>
    </location>
</feature>
<evidence type="ECO:0000313" key="4">
    <source>
        <dbReference type="Proteomes" id="UP000070282"/>
    </source>
</evidence>
<proteinExistence type="predicted"/>
<dbReference type="PATRIC" id="fig|1306954.6.peg.1791"/>
<keyword evidence="4" id="KW-1185">Reference proteome</keyword>
<dbReference type="NCBIfam" id="TIGR02595">
    <property type="entry name" value="PEP_CTERM"/>
    <property type="match status" value="1"/>
</dbReference>
<dbReference type="Pfam" id="PF07589">
    <property type="entry name" value="PEP-CTERM"/>
    <property type="match status" value="1"/>
</dbReference>
<organism evidence="3 4">
    <name type="scientific">Marinobacter excellens LAMA 842</name>
    <dbReference type="NCBI Taxonomy" id="1306954"/>
    <lineage>
        <taxon>Bacteria</taxon>
        <taxon>Pseudomonadati</taxon>
        <taxon>Pseudomonadota</taxon>
        <taxon>Gammaproteobacteria</taxon>
        <taxon>Pseudomonadales</taxon>
        <taxon>Marinobacteraceae</taxon>
        <taxon>Marinobacter</taxon>
    </lineage>
</organism>